<feature type="region of interest" description="Disordered" evidence="3">
    <location>
        <begin position="172"/>
        <end position="250"/>
    </location>
</feature>
<dbReference type="Proteomes" id="UP001465976">
    <property type="component" value="Unassembled WGS sequence"/>
</dbReference>
<feature type="domain" description="DRBM" evidence="4">
    <location>
        <begin position="250"/>
        <end position="324"/>
    </location>
</feature>
<gene>
    <name evidence="6" type="primary">EIF2AK2</name>
    <name evidence="6" type="ORF">V5O48_009041</name>
</gene>
<dbReference type="InterPro" id="IPR014720">
    <property type="entry name" value="dsRBD_dom"/>
</dbReference>
<protein>
    <submittedName>
        <fullName evidence="6">Interferon-induced, double-stranded RNA-activated protein kinase</fullName>
        <ecNumber evidence="6">2.7.11.1</ecNumber>
    </submittedName>
</protein>
<dbReference type="InterPro" id="IPR000999">
    <property type="entry name" value="RNase_III_dom"/>
</dbReference>
<dbReference type="GO" id="GO:0004674">
    <property type="term" value="F:protein serine/threonine kinase activity"/>
    <property type="evidence" value="ECO:0007669"/>
    <property type="project" value="UniProtKB-EC"/>
</dbReference>
<dbReference type="Gene3D" id="1.10.1520.10">
    <property type="entry name" value="Ribonuclease III domain"/>
    <property type="match status" value="1"/>
</dbReference>
<feature type="domain" description="RNase III" evidence="5">
    <location>
        <begin position="33"/>
        <end position="154"/>
    </location>
</feature>
<evidence type="ECO:0000259" key="4">
    <source>
        <dbReference type="PROSITE" id="PS50137"/>
    </source>
</evidence>
<organism evidence="6 7">
    <name type="scientific">Marasmius crinis-equi</name>
    <dbReference type="NCBI Taxonomy" id="585013"/>
    <lineage>
        <taxon>Eukaryota</taxon>
        <taxon>Fungi</taxon>
        <taxon>Dikarya</taxon>
        <taxon>Basidiomycota</taxon>
        <taxon>Agaricomycotina</taxon>
        <taxon>Agaricomycetes</taxon>
        <taxon>Agaricomycetidae</taxon>
        <taxon>Agaricales</taxon>
        <taxon>Marasmiineae</taxon>
        <taxon>Marasmiaceae</taxon>
        <taxon>Marasmius</taxon>
    </lineage>
</organism>
<evidence type="ECO:0000256" key="1">
    <source>
        <dbReference type="ARBA" id="ARBA00022884"/>
    </source>
</evidence>
<comment type="caution">
    <text evidence="6">The sequence shown here is derived from an EMBL/GenBank/DDBJ whole genome shotgun (WGS) entry which is preliminary data.</text>
</comment>
<evidence type="ECO:0000256" key="3">
    <source>
        <dbReference type="SAM" id="MobiDB-lite"/>
    </source>
</evidence>
<evidence type="ECO:0000313" key="6">
    <source>
        <dbReference type="EMBL" id="KAL0572928.1"/>
    </source>
</evidence>
<reference evidence="6 7" key="1">
    <citation type="submission" date="2024-02" db="EMBL/GenBank/DDBJ databases">
        <title>A draft genome for the cacao thread blight pathogen Marasmius crinis-equi.</title>
        <authorList>
            <person name="Cohen S.P."/>
            <person name="Baruah I.K."/>
            <person name="Amoako-Attah I."/>
            <person name="Bukari Y."/>
            <person name="Meinhardt L.W."/>
            <person name="Bailey B.A."/>
        </authorList>
    </citation>
    <scope>NUCLEOTIDE SEQUENCE [LARGE SCALE GENOMIC DNA]</scope>
    <source>
        <strain evidence="6 7">GH-76</strain>
    </source>
</reference>
<sequence length="337" mass="37162">MVVVQDPHNQDLDSFRLKRMSLDNRILPPMPKIDGDPDIILDLYTHRSLSTNGASFDNNDYGDTARLAVLGEKVMEFAVTRVLFNQTLPVLNAEEIEDKRVEIMSTANYEFWLDKYGLRKKLRADPSVSNPLSSDKDIRDYFHSFVGAIYHRNDHGWNDVKRWVAGLVNPDGRVPDDSESDAMPDTTFGSSSSRPPAYGSHQPSFNPPQGFSSPSPSATPSFTAPEPVTAPPPVPTALPPPPPMNGHASRPVSNLVNLALVNQTAAQKGVEIRYEPSHPVGPAHSPIWTVRCTVNGQLYGQGTGKNQKLAKEEAARQAWSNLGWCECSALLKFIEGY</sequence>
<feature type="compositionally biased region" description="Low complexity" evidence="3">
    <location>
        <begin position="211"/>
        <end position="227"/>
    </location>
</feature>
<keyword evidence="6" id="KW-0418">Kinase</keyword>
<dbReference type="EC" id="2.7.11.1" evidence="6"/>
<dbReference type="Pfam" id="PF00035">
    <property type="entry name" value="dsrm"/>
    <property type="match status" value="1"/>
</dbReference>
<feature type="compositionally biased region" description="Pro residues" evidence="3">
    <location>
        <begin position="228"/>
        <end position="244"/>
    </location>
</feature>
<dbReference type="SUPFAM" id="SSF54768">
    <property type="entry name" value="dsRNA-binding domain-like"/>
    <property type="match status" value="1"/>
</dbReference>
<keyword evidence="7" id="KW-1185">Reference proteome</keyword>
<feature type="compositionally biased region" description="Polar residues" evidence="3">
    <location>
        <begin position="201"/>
        <end position="210"/>
    </location>
</feature>
<dbReference type="SMART" id="SM00358">
    <property type="entry name" value="DSRM"/>
    <property type="match status" value="1"/>
</dbReference>
<keyword evidence="1 2" id="KW-0694">RNA-binding</keyword>
<evidence type="ECO:0000259" key="5">
    <source>
        <dbReference type="PROSITE" id="PS50142"/>
    </source>
</evidence>
<evidence type="ECO:0000256" key="2">
    <source>
        <dbReference type="PROSITE-ProRule" id="PRU00266"/>
    </source>
</evidence>
<name>A0ABR3FCC6_9AGAR</name>
<dbReference type="PROSITE" id="PS50137">
    <property type="entry name" value="DS_RBD"/>
    <property type="match status" value="1"/>
</dbReference>
<evidence type="ECO:0000313" key="7">
    <source>
        <dbReference type="Proteomes" id="UP001465976"/>
    </source>
</evidence>
<proteinExistence type="predicted"/>
<dbReference type="CDD" id="cd10845">
    <property type="entry name" value="DSRM_RNAse_III_family"/>
    <property type="match status" value="1"/>
</dbReference>
<dbReference type="SUPFAM" id="SSF69065">
    <property type="entry name" value="RNase III domain-like"/>
    <property type="match status" value="1"/>
</dbReference>
<dbReference type="Pfam" id="PF00636">
    <property type="entry name" value="Ribonuclease_3"/>
    <property type="match status" value="1"/>
</dbReference>
<dbReference type="PROSITE" id="PS50142">
    <property type="entry name" value="RNASE_3_2"/>
    <property type="match status" value="1"/>
</dbReference>
<accession>A0ABR3FCC6</accession>
<dbReference type="Gene3D" id="3.30.160.20">
    <property type="match status" value="1"/>
</dbReference>
<dbReference type="EMBL" id="JBAHYK010000565">
    <property type="protein sequence ID" value="KAL0572928.1"/>
    <property type="molecule type" value="Genomic_DNA"/>
</dbReference>
<dbReference type="InterPro" id="IPR036389">
    <property type="entry name" value="RNase_III_sf"/>
</dbReference>
<dbReference type="SMART" id="SM00535">
    <property type="entry name" value="RIBOc"/>
    <property type="match status" value="1"/>
</dbReference>
<keyword evidence="6" id="KW-0808">Transferase</keyword>